<keyword evidence="6" id="KW-0732">Signal</keyword>
<keyword evidence="9 11" id="KW-1015">Disulfide bond</keyword>
<evidence type="ECO:0000256" key="2">
    <source>
        <dbReference type="ARBA" id="ARBA00004613"/>
    </source>
</evidence>
<dbReference type="EMBL" id="AMQM01004268">
    <property type="status" value="NOT_ANNOTATED_CDS"/>
    <property type="molecule type" value="Genomic_DNA"/>
</dbReference>
<keyword evidence="5 11" id="KW-0245">EGF-like domain</keyword>
<dbReference type="InterPro" id="IPR051022">
    <property type="entry name" value="Notch_Cell-Fate_Det"/>
</dbReference>
<dbReference type="CTD" id="20215652"/>
<proteinExistence type="predicted"/>
<reference evidence="15" key="1">
    <citation type="submission" date="2012-12" db="EMBL/GenBank/DDBJ databases">
        <authorList>
            <person name="Hellsten U."/>
            <person name="Grimwood J."/>
            <person name="Chapman J.A."/>
            <person name="Shapiro H."/>
            <person name="Aerts A."/>
            <person name="Otillar R.P."/>
            <person name="Terry A.Y."/>
            <person name="Boore J.L."/>
            <person name="Simakov O."/>
            <person name="Marletaz F."/>
            <person name="Cho S.-J."/>
            <person name="Edsinger-Gonzales E."/>
            <person name="Havlak P."/>
            <person name="Kuo D.-H."/>
            <person name="Larsson T."/>
            <person name="Lv J."/>
            <person name="Arendt D."/>
            <person name="Savage R."/>
            <person name="Osoegawa K."/>
            <person name="de Jong P."/>
            <person name="Lindberg D.R."/>
            <person name="Seaver E.C."/>
            <person name="Weisblat D.A."/>
            <person name="Putnam N.H."/>
            <person name="Grigoriev I.V."/>
            <person name="Rokhsar D.S."/>
        </authorList>
    </citation>
    <scope>NUCLEOTIDE SEQUENCE</scope>
</reference>
<evidence type="ECO:0000256" key="1">
    <source>
        <dbReference type="ARBA" id="ARBA00004496"/>
    </source>
</evidence>
<dbReference type="InterPro" id="IPR000742">
    <property type="entry name" value="EGF"/>
</dbReference>
<evidence type="ECO:0000256" key="8">
    <source>
        <dbReference type="ARBA" id="ARBA00022837"/>
    </source>
</evidence>
<dbReference type="SMART" id="SM00179">
    <property type="entry name" value="EGF_CA"/>
    <property type="match status" value="2"/>
</dbReference>
<feature type="disulfide bond" evidence="11">
    <location>
        <begin position="25"/>
        <end position="34"/>
    </location>
</feature>
<evidence type="ECO:0000256" key="7">
    <source>
        <dbReference type="ARBA" id="ARBA00022737"/>
    </source>
</evidence>
<dbReference type="FunFam" id="2.10.25.10:FF:000425">
    <property type="entry name" value="Eyes shut homolog"/>
    <property type="match status" value="1"/>
</dbReference>
<dbReference type="EMBL" id="KB096502">
    <property type="protein sequence ID" value="ESO04194.1"/>
    <property type="molecule type" value="Genomic_DNA"/>
</dbReference>
<keyword evidence="4" id="KW-0964">Secreted</keyword>
<dbReference type="EnsemblMetazoa" id="HelroT79117">
    <property type="protein sequence ID" value="HelroP79117"/>
    <property type="gene ID" value="HelroG79117"/>
</dbReference>
<dbReference type="InterPro" id="IPR000152">
    <property type="entry name" value="EGF-type_Asp/Asn_hydroxyl_site"/>
</dbReference>
<dbReference type="SUPFAM" id="SSF57196">
    <property type="entry name" value="EGF/Laminin"/>
    <property type="match status" value="2"/>
</dbReference>
<evidence type="ECO:0000256" key="9">
    <source>
        <dbReference type="ARBA" id="ARBA00023157"/>
    </source>
</evidence>
<accession>T1G3K4</accession>
<dbReference type="Pfam" id="PF00008">
    <property type="entry name" value="EGF"/>
    <property type="match status" value="2"/>
</dbReference>
<dbReference type="HOGENOM" id="CLU_004826_11_4_1"/>
<dbReference type="FunFam" id="2.10.25.10:FF:000255">
    <property type="entry name" value="Sushi, nidogen and EGF-like domains 1"/>
    <property type="match status" value="1"/>
</dbReference>
<dbReference type="PROSITE" id="PS50026">
    <property type="entry name" value="EGF_3"/>
    <property type="match status" value="2"/>
</dbReference>
<dbReference type="GeneID" id="20215652"/>
<name>T1G3K4_HELRO</name>
<dbReference type="PROSITE" id="PS00022">
    <property type="entry name" value="EGF_1"/>
    <property type="match status" value="2"/>
</dbReference>
<dbReference type="PANTHER" id="PTHR24049:SF22">
    <property type="entry name" value="DROSOPHILA CRUMBS HOMOLOG"/>
    <property type="match status" value="1"/>
</dbReference>
<dbReference type="CDD" id="cd00054">
    <property type="entry name" value="EGF_CA"/>
    <property type="match status" value="1"/>
</dbReference>
<dbReference type="PROSITE" id="PS01186">
    <property type="entry name" value="EGF_2"/>
    <property type="match status" value="2"/>
</dbReference>
<organism evidence="14 15">
    <name type="scientific">Helobdella robusta</name>
    <name type="common">Californian leech</name>
    <dbReference type="NCBI Taxonomy" id="6412"/>
    <lineage>
        <taxon>Eukaryota</taxon>
        <taxon>Metazoa</taxon>
        <taxon>Spiralia</taxon>
        <taxon>Lophotrochozoa</taxon>
        <taxon>Annelida</taxon>
        <taxon>Clitellata</taxon>
        <taxon>Hirudinea</taxon>
        <taxon>Rhynchobdellida</taxon>
        <taxon>Glossiphoniidae</taxon>
        <taxon>Helobdella</taxon>
    </lineage>
</organism>
<evidence type="ECO:0000256" key="6">
    <source>
        <dbReference type="ARBA" id="ARBA00022729"/>
    </source>
</evidence>
<evidence type="ECO:0000259" key="12">
    <source>
        <dbReference type="PROSITE" id="PS50026"/>
    </source>
</evidence>
<dbReference type="OMA" id="CKIEDAC"/>
<keyword evidence="15" id="KW-1185">Reference proteome</keyword>
<reference evidence="13 15" key="2">
    <citation type="journal article" date="2013" name="Nature">
        <title>Insights into bilaterian evolution from three spiralian genomes.</title>
        <authorList>
            <person name="Simakov O."/>
            <person name="Marletaz F."/>
            <person name="Cho S.J."/>
            <person name="Edsinger-Gonzales E."/>
            <person name="Havlak P."/>
            <person name="Hellsten U."/>
            <person name="Kuo D.H."/>
            <person name="Larsson T."/>
            <person name="Lv J."/>
            <person name="Arendt D."/>
            <person name="Savage R."/>
            <person name="Osoegawa K."/>
            <person name="de Jong P."/>
            <person name="Grimwood J."/>
            <person name="Chapman J.A."/>
            <person name="Shapiro H."/>
            <person name="Aerts A."/>
            <person name="Otillar R.P."/>
            <person name="Terry A.Y."/>
            <person name="Boore J.L."/>
            <person name="Grigoriev I.V."/>
            <person name="Lindberg D.R."/>
            <person name="Seaver E.C."/>
            <person name="Weisblat D.A."/>
            <person name="Putnam N.H."/>
            <person name="Rokhsar D.S."/>
        </authorList>
    </citation>
    <scope>NUCLEOTIDE SEQUENCE</scope>
</reference>
<dbReference type="Proteomes" id="UP000015101">
    <property type="component" value="Unassembled WGS sequence"/>
</dbReference>
<gene>
    <name evidence="14" type="primary">20215652</name>
    <name evidence="13" type="ORF">HELRODRAFT_79117</name>
</gene>
<evidence type="ECO:0000256" key="10">
    <source>
        <dbReference type="ARBA" id="ARBA00023180"/>
    </source>
</evidence>
<evidence type="ECO:0000313" key="13">
    <source>
        <dbReference type="EMBL" id="ESO04194.1"/>
    </source>
</evidence>
<evidence type="ECO:0000313" key="15">
    <source>
        <dbReference type="Proteomes" id="UP000015101"/>
    </source>
</evidence>
<keyword evidence="8" id="KW-0106">Calcium</keyword>
<sequence>DYCFQGLCRNKGKCIDLKDGYRCECQEGFSGKTCKIEDACSSRPCLNDGMCALDGTSYKCNCVKGFTGATCGKEGGFGFYF</sequence>
<keyword evidence="10" id="KW-0325">Glycoprotein</keyword>
<dbReference type="InParanoid" id="T1G3K4"/>
<feature type="disulfide bond" evidence="11">
    <location>
        <begin position="62"/>
        <end position="71"/>
    </location>
</feature>
<dbReference type="AlphaFoldDB" id="T1G3K4"/>
<feature type="domain" description="EGF-like" evidence="12">
    <location>
        <begin position="1"/>
        <end position="35"/>
    </location>
</feature>
<keyword evidence="7" id="KW-0677">Repeat</keyword>
<dbReference type="GO" id="GO:0005509">
    <property type="term" value="F:calcium ion binding"/>
    <property type="evidence" value="ECO:0007669"/>
    <property type="project" value="InterPro"/>
</dbReference>
<dbReference type="GO" id="GO:0005737">
    <property type="term" value="C:cytoplasm"/>
    <property type="evidence" value="ECO:0007669"/>
    <property type="project" value="UniProtKB-SubCell"/>
</dbReference>
<dbReference type="RefSeq" id="XP_009017463.1">
    <property type="nucleotide sequence ID" value="XM_009019215.1"/>
</dbReference>
<evidence type="ECO:0000256" key="3">
    <source>
        <dbReference type="ARBA" id="ARBA00022490"/>
    </source>
</evidence>
<dbReference type="PROSITE" id="PS00010">
    <property type="entry name" value="ASX_HYDROXYL"/>
    <property type="match status" value="1"/>
</dbReference>
<evidence type="ECO:0000313" key="14">
    <source>
        <dbReference type="EnsemblMetazoa" id="HelroP79117"/>
    </source>
</evidence>
<reference evidence="14" key="3">
    <citation type="submission" date="2015-06" db="UniProtKB">
        <authorList>
            <consortium name="EnsemblMetazoa"/>
        </authorList>
    </citation>
    <scope>IDENTIFICATION</scope>
</reference>
<dbReference type="Gene3D" id="2.10.25.10">
    <property type="entry name" value="Laminin"/>
    <property type="match status" value="2"/>
</dbReference>
<keyword evidence="3" id="KW-0963">Cytoplasm</keyword>
<evidence type="ECO:0000256" key="11">
    <source>
        <dbReference type="PROSITE-ProRule" id="PRU00076"/>
    </source>
</evidence>
<evidence type="ECO:0000256" key="4">
    <source>
        <dbReference type="ARBA" id="ARBA00022525"/>
    </source>
</evidence>
<dbReference type="eggNOG" id="KOG1217">
    <property type="taxonomic scope" value="Eukaryota"/>
</dbReference>
<dbReference type="KEGG" id="hro:HELRODRAFT_79117"/>
<dbReference type="OrthoDB" id="430340at2759"/>
<evidence type="ECO:0000256" key="5">
    <source>
        <dbReference type="ARBA" id="ARBA00022536"/>
    </source>
</evidence>
<dbReference type="GO" id="GO:0005576">
    <property type="term" value="C:extracellular region"/>
    <property type="evidence" value="ECO:0007669"/>
    <property type="project" value="UniProtKB-SubCell"/>
</dbReference>
<dbReference type="InterPro" id="IPR001881">
    <property type="entry name" value="EGF-like_Ca-bd_dom"/>
</dbReference>
<dbReference type="STRING" id="6412.T1G3K4"/>
<comment type="subcellular location">
    <subcellularLocation>
        <location evidence="1">Cytoplasm</location>
    </subcellularLocation>
    <subcellularLocation>
        <location evidence="2">Secreted</location>
    </subcellularLocation>
</comment>
<comment type="caution">
    <text evidence="11">Lacks conserved residue(s) required for the propagation of feature annotation.</text>
</comment>
<dbReference type="PANTHER" id="PTHR24049">
    <property type="entry name" value="CRUMBS FAMILY MEMBER"/>
    <property type="match status" value="1"/>
</dbReference>
<feature type="domain" description="EGF-like" evidence="12">
    <location>
        <begin position="36"/>
        <end position="72"/>
    </location>
</feature>
<protein>
    <recommendedName>
        <fullName evidence="12">EGF-like domain-containing protein</fullName>
    </recommendedName>
</protein>
<dbReference type="SMART" id="SM00181">
    <property type="entry name" value="EGF"/>
    <property type="match status" value="2"/>
</dbReference>